<gene>
    <name evidence="2" type="ORF">BJY28_001082</name>
</gene>
<dbReference type="Pfam" id="PF22552">
    <property type="entry name" value="TY-Chap3"/>
    <property type="match status" value="1"/>
</dbReference>
<accession>A0A852X764</accession>
<comment type="caution">
    <text evidence="2">The sequence shown here is derived from an EMBL/GenBank/DDBJ whole genome shotgun (WGS) entry which is preliminary data.</text>
</comment>
<evidence type="ECO:0000313" key="2">
    <source>
        <dbReference type="EMBL" id="NYG36613.1"/>
    </source>
</evidence>
<evidence type="ECO:0000259" key="1">
    <source>
        <dbReference type="Pfam" id="PF22552"/>
    </source>
</evidence>
<dbReference type="RefSeq" id="WP_179462087.1">
    <property type="nucleotide sequence ID" value="NZ_JACBZX010000001.1"/>
</dbReference>
<dbReference type="EMBL" id="JACBZX010000001">
    <property type="protein sequence ID" value="NYG36613.1"/>
    <property type="molecule type" value="Genomic_DNA"/>
</dbReference>
<reference evidence="2 3" key="1">
    <citation type="submission" date="2020-07" db="EMBL/GenBank/DDBJ databases">
        <title>Sequencing the genomes of 1000 actinobacteria strains.</title>
        <authorList>
            <person name="Klenk H.-P."/>
        </authorList>
    </citation>
    <scope>NUCLEOTIDE SEQUENCE [LARGE SCALE GENOMIC DNA]</scope>
    <source>
        <strain evidence="2 3">DSM 24723</strain>
    </source>
</reference>
<organism evidence="2 3">
    <name type="scientific">Janibacter alkaliphilus</name>
    <dbReference type="NCBI Taxonomy" id="1069963"/>
    <lineage>
        <taxon>Bacteria</taxon>
        <taxon>Bacillati</taxon>
        <taxon>Actinomycetota</taxon>
        <taxon>Actinomycetes</taxon>
        <taxon>Micrococcales</taxon>
        <taxon>Intrasporangiaceae</taxon>
        <taxon>Janibacter</taxon>
    </lineage>
</organism>
<dbReference type="Proteomes" id="UP000592181">
    <property type="component" value="Unassembled WGS sequence"/>
</dbReference>
<evidence type="ECO:0000313" key="3">
    <source>
        <dbReference type="Proteomes" id="UP000592181"/>
    </source>
</evidence>
<dbReference type="InterPro" id="IPR054344">
    <property type="entry name" value="TY-Chap_N"/>
</dbReference>
<dbReference type="AlphaFoldDB" id="A0A852X764"/>
<keyword evidence="3" id="KW-1185">Reference proteome</keyword>
<feature type="domain" description="TY-Chap N-terminal" evidence="1">
    <location>
        <begin position="19"/>
        <end position="135"/>
    </location>
</feature>
<protein>
    <recommendedName>
        <fullName evidence="1">TY-Chap N-terminal domain-containing protein</fullName>
    </recommendedName>
</protein>
<name>A0A852X764_9MICO</name>
<proteinExistence type="predicted"/>
<sequence length="183" mass="19760">MDIHLSGSRVGVKELVVVEWSEFQGALAGVLGEVGDRWRVIISEPASGVFVQFADDPSGVEMQCSSREVAKFADLIPASADEVMEAQGWQAPTRELPLWSQVVELPALTSELEAAAGACVIALRDAFGVGSPDDLEYTAWREREVMMQGVTYSGEEVDELDPGEYPMPLPRLGLPLVAPPGME</sequence>